<feature type="compositionally biased region" description="Polar residues" evidence="1">
    <location>
        <begin position="457"/>
        <end position="482"/>
    </location>
</feature>
<evidence type="ECO:0000256" key="2">
    <source>
        <dbReference type="SAM" id="Phobius"/>
    </source>
</evidence>
<feature type="region of interest" description="Disordered" evidence="1">
    <location>
        <begin position="367"/>
        <end position="387"/>
    </location>
</feature>
<feature type="region of interest" description="Disordered" evidence="1">
    <location>
        <begin position="404"/>
        <end position="485"/>
    </location>
</feature>
<feature type="compositionally biased region" description="Polar residues" evidence="1">
    <location>
        <begin position="414"/>
        <end position="423"/>
    </location>
</feature>
<feature type="region of interest" description="Disordered" evidence="1">
    <location>
        <begin position="500"/>
        <end position="533"/>
    </location>
</feature>
<feature type="transmembrane region" description="Helical" evidence="2">
    <location>
        <begin position="955"/>
        <end position="975"/>
    </location>
</feature>
<keyword evidence="2" id="KW-0812">Transmembrane</keyword>
<feature type="compositionally biased region" description="Polar residues" evidence="1">
    <location>
        <begin position="202"/>
        <end position="211"/>
    </location>
</feature>
<feature type="compositionally biased region" description="Low complexity" evidence="1">
    <location>
        <begin position="9"/>
        <end position="20"/>
    </location>
</feature>
<keyword evidence="2" id="KW-1133">Transmembrane helix</keyword>
<feature type="transmembrane region" description="Helical" evidence="2">
    <location>
        <begin position="735"/>
        <end position="758"/>
    </location>
</feature>
<feature type="region of interest" description="Disordered" evidence="1">
    <location>
        <begin position="183"/>
        <end position="214"/>
    </location>
</feature>
<feature type="region of interest" description="Disordered" evidence="1">
    <location>
        <begin position="300"/>
        <end position="347"/>
    </location>
</feature>
<proteinExistence type="predicted"/>
<name>A0A7S1A4U6_NOCSC</name>
<accession>A0A7S1A4U6</accession>
<feature type="region of interest" description="Disordered" evidence="1">
    <location>
        <begin position="1"/>
        <end position="22"/>
    </location>
</feature>
<evidence type="ECO:0000256" key="1">
    <source>
        <dbReference type="SAM" id="MobiDB-lite"/>
    </source>
</evidence>
<evidence type="ECO:0000313" key="3">
    <source>
        <dbReference type="EMBL" id="CAD8842390.1"/>
    </source>
</evidence>
<sequence length="998" mass="109471">MERDRRHTSASSVPTVAASPRHSVRSHVPCVDVGLHDLRLNPENTQYHTIGSYRSLPESERELRDGLRLFSSFNDDRRAAQPGDPLPASFLSMQEPDGQSSFLVRPVAHACSASPAENLGLSRAQNDRPSSVSRAKLPAGRVMSWEESLLTREGSGASRIGTLDASVPDSRFSPRFVVRDSSQVSLTEGSEGALQGSRLMPPTSSASQHVEQPQDPDHFSFLQEQRPSVNLDEPSGQLFSRPRATANLPCSPQLTVRSDVASHDVLVRRDSLSSSRFTQSVGVGSQEPLRWMPLGSSLVQADLPEGPYPSSLTPTPQPEGPHPSAFLPVSQSPRRSASSSLPEGPHPSTFFPACMEFTNAQRLTLTADSSDQRRESSLQCQSPAPLDRVPRAAPHIMRHEVMPTSGASFEESSDVPSSLSGKSSVDEEHLDGYNFAPHTAVSSGRVPPPPVHREGMSRSSPNCACSIQSEHSAHQRSGSNVDASDEWSVVSVPRFGERTLSNPWPASPPHIGSRPEGFQEPVGSSHHGPVDDMPIRVARSSLSSAPWATTSELSLQAQHVAQILPTHIRSPLPDCFEEAEAVPFAPQPVFPIAPRNNTHTERSPPPPVAWPSSTGDLLPQVQRVAPPPLSEFEARQSLREQDSLQEHCRQGKCLSQFLDQLPQTTQGKSKISLNTNTSIRASTGHEGTALIRREYMWRYVILGMILTTALMCLPLLNACILLLDMNYVFWLGLGYPLQVICICISGIAFLGLTVFALHAKTAAPDTRFQYALASTASCFLALFGILFILAGVREAGELRNVQLRLQLSCVSTDPTMSMLADYSQVLQNMRSEPECAASPSVENCPGWAENRYTNYLRYLEQHMACGPVCGEGGAVLSTSFVQPHTVTPRVGERLRPHPKRNRELQRSVSTLDISRVPAQWKGMPKLFDEGFTKMPCTPLVASRLEAYSWCFGDMLFWQGYFMIFGSAISVFLTFLDFWRHGNRSYVGSLHVSERHVTL</sequence>
<protein>
    <submittedName>
        <fullName evidence="3">Uncharacterized protein</fullName>
    </submittedName>
</protein>
<reference evidence="3" key="1">
    <citation type="submission" date="2021-01" db="EMBL/GenBank/DDBJ databases">
        <authorList>
            <person name="Corre E."/>
            <person name="Pelletier E."/>
            <person name="Niang G."/>
            <person name="Scheremetjew M."/>
            <person name="Finn R."/>
            <person name="Kale V."/>
            <person name="Holt S."/>
            <person name="Cochrane G."/>
            <person name="Meng A."/>
            <person name="Brown T."/>
            <person name="Cohen L."/>
        </authorList>
    </citation>
    <scope>NUCLEOTIDE SEQUENCE</scope>
</reference>
<feature type="compositionally biased region" description="Low complexity" evidence="1">
    <location>
        <begin position="330"/>
        <end position="340"/>
    </location>
</feature>
<feature type="region of interest" description="Disordered" evidence="1">
    <location>
        <begin position="595"/>
        <end position="615"/>
    </location>
</feature>
<feature type="transmembrane region" description="Helical" evidence="2">
    <location>
        <begin position="699"/>
        <end position="723"/>
    </location>
</feature>
<feature type="transmembrane region" description="Helical" evidence="2">
    <location>
        <begin position="770"/>
        <end position="792"/>
    </location>
</feature>
<organism evidence="3">
    <name type="scientific">Noctiluca scintillans</name>
    <name type="common">Sea sparkle</name>
    <name type="synonym">Red tide dinoflagellate</name>
    <dbReference type="NCBI Taxonomy" id="2966"/>
    <lineage>
        <taxon>Eukaryota</taxon>
        <taxon>Sar</taxon>
        <taxon>Alveolata</taxon>
        <taxon>Dinophyceae</taxon>
        <taxon>Noctilucales</taxon>
        <taxon>Noctilucaceae</taxon>
        <taxon>Noctiluca</taxon>
    </lineage>
</organism>
<dbReference type="EMBL" id="HBFQ01023788">
    <property type="protein sequence ID" value="CAD8842390.1"/>
    <property type="molecule type" value="Transcribed_RNA"/>
</dbReference>
<dbReference type="AlphaFoldDB" id="A0A7S1A4U6"/>
<keyword evidence="2" id="KW-0472">Membrane</keyword>
<gene>
    <name evidence="3" type="ORF">NSCI0253_LOCUS16738</name>
</gene>